<dbReference type="Proteomes" id="UP000278673">
    <property type="component" value="Unassembled WGS sequence"/>
</dbReference>
<dbReference type="EMBL" id="RFFJ01000017">
    <property type="protein sequence ID" value="RMI44297.1"/>
    <property type="molecule type" value="Genomic_DNA"/>
</dbReference>
<dbReference type="AlphaFoldDB" id="A0A3M2M3T7"/>
<dbReference type="Pfam" id="PF25232">
    <property type="entry name" value="DUF7848"/>
    <property type="match status" value="1"/>
</dbReference>
<evidence type="ECO:0000313" key="4">
    <source>
        <dbReference type="Proteomes" id="UP000278673"/>
    </source>
</evidence>
<keyword evidence="4" id="KW-1185">Reference proteome</keyword>
<keyword evidence="1" id="KW-0812">Transmembrane</keyword>
<dbReference type="RefSeq" id="WP_122182696.1">
    <property type="nucleotide sequence ID" value="NZ_RFFJ01000017.1"/>
</dbReference>
<name>A0A3M2M3T7_9ACTN</name>
<keyword evidence="1" id="KW-1133">Transmembrane helix</keyword>
<organism evidence="3 4">
    <name type="scientific">Streptomyces triticirhizae</name>
    <dbReference type="NCBI Taxonomy" id="2483353"/>
    <lineage>
        <taxon>Bacteria</taxon>
        <taxon>Bacillati</taxon>
        <taxon>Actinomycetota</taxon>
        <taxon>Actinomycetes</taxon>
        <taxon>Kitasatosporales</taxon>
        <taxon>Streptomycetaceae</taxon>
        <taxon>Streptomyces</taxon>
    </lineage>
</organism>
<comment type="caution">
    <text evidence="3">The sequence shown here is derived from an EMBL/GenBank/DDBJ whole genome shotgun (WGS) entry which is preliminary data.</text>
</comment>
<evidence type="ECO:0000259" key="2">
    <source>
        <dbReference type="Pfam" id="PF25232"/>
    </source>
</evidence>
<gene>
    <name evidence="3" type="ORF">EBN88_05690</name>
</gene>
<evidence type="ECO:0000256" key="1">
    <source>
        <dbReference type="SAM" id="Phobius"/>
    </source>
</evidence>
<accession>A0A3M2M3T7</accession>
<keyword evidence="1" id="KW-0472">Membrane</keyword>
<dbReference type="InterPro" id="IPR057170">
    <property type="entry name" value="DUF7848"/>
</dbReference>
<evidence type="ECO:0000313" key="3">
    <source>
        <dbReference type="EMBL" id="RMI44297.1"/>
    </source>
</evidence>
<sequence>MNSIIRGADWVLCEERGEGVPDGIYGVACMTCEAASPLFDDEQTPCAVWALHHTQEQPEHTLFLARTERHWRVVRRPEPEDPAARRPTALDRAFGPAFVGLMCLLTAASGLLPLLT</sequence>
<feature type="domain" description="DUF7848" evidence="2">
    <location>
        <begin position="2"/>
        <end position="77"/>
    </location>
</feature>
<feature type="transmembrane region" description="Helical" evidence="1">
    <location>
        <begin position="93"/>
        <end position="115"/>
    </location>
</feature>
<proteinExistence type="predicted"/>
<protein>
    <recommendedName>
        <fullName evidence="2">DUF7848 domain-containing protein</fullName>
    </recommendedName>
</protein>
<reference evidence="3 4" key="1">
    <citation type="submission" date="2018-10" db="EMBL/GenBank/DDBJ databases">
        <title>Isolation, diversity and antifungal activity of actinobacteria from wheat.</title>
        <authorList>
            <person name="Han C."/>
        </authorList>
    </citation>
    <scope>NUCLEOTIDE SEQUENCE [LARGE SCALE GENOMIC DNA]</scope>
    <source>
        <strain evidence="3 4">NEAU-YY642</strain>
    </source>
</reference>